<evidence type="ECO:0000313" key="11">
    <source>
        <dbReference type="Proteomes" id="UP000627538"/>
    </source>
</evidence>
<dbReference type="UniPathway" id="UPA00254">
    <property type="reaction ID" value="UER00364"/>
</dbReference>
<comment type="pathway">
    <text evidence="2 8">Amino-acid degradation; L-arginine degradation via ADI pathway; carbamoyl phosphate from L-arginine: step 1/2.</text>
</comment>
<evidence type="ECO:0000256" key="8">
    <source>
        <dbReference type="HAMAP-Rule" id="MF_00242"/>
    </source>
</evidence>
<dbReference type="PANTHER" id="PTHR47271">
    <property type="entry name" value="ARGININE DEIMINASE"/>
    <property type="match status" value="1"/>
</dbReference>
<evidence type="ECO:0000256" key="4">
    <source>
        <dbReference type="ARBA" id="ARBA00022490"/>
    </source>
</evidence>
<evidence type="ECO:0000256" key="7">
    <source>
        <dbReference type="ARBA" id="ARBA00049429"/>
    </source>
</evidence>
<evidence type="ECO:0000256" key="2">
    <source>
        <dbReference type="ARBA" id="ARBA00005213"/>
    </source>
</evidence>
<dbReference type="GO" id="GO:0005737">
    <property type="term" value="C:cytoplasm"/>
    <property type="evidence" value="ECO:0007669"/>
    <property type="project" value="UniProtKB-SubCell"/>
</dbReference>
<dbReference type="GO" id="GO:0019546">
    <property type="term" value="P:L-arginine deiminase pathway"/>
    <property type="evidence" value="ECO:0007669"/>
    <property type="project" value="TreeGrafter"/>
</dbReference>
<dbReference type="EC" id="3.5.3.6" evidence="8"/>
<comment type="similarity">
    <text evidence="3 8">Belongs to the arginine deiminase family.</text>
</comment>
<dbReference type="HAMAP" id="MF_00242">
    <property type="entry name" value="Arg_deiminase"/>
    <property type="match status" value="1"/>
</dbReference>
<organism evidence="10 11">
    <name type="scientific">Nanchangia anserum</name>
    <dbReference type="NCBI Taxonomy" id="2692125"/>
    <lineage>
        <taxon>Bacteria</taxon>
        <taxon>Bacillati</taxon>
        <taxon>Actinomycetota</taxon>
        <taxon>Actinomycetes</taxon>
        <taxon>Actinomycetales</taxon>
        <taxon>Actinomycetaceae</taxon>
        <taxon>Nanchangia</taxon>
    </lineage>
</organism>
<feature type="active site" description="Amidino-cysteine intermediate" evidence="8 9">
    <location>
        <position position="404"/>
    </location>
</feature>
<dbReference type="Gene3D" id="1.10.3930.10">
    <property type="entry name" value="Arginine deiminase"/>
    <property type="match status" value="1"/>
</dbReference>
<dbReference type="EMBL" id="JACRUO010000002">
    <property type="protein sequence ID" value="MBD3689903.1"/>
    <property type="molecule type" value="Genomic_DNA"/>
</dbReference>
<dbReference type="GO" id="GO:0016990">
    <property type="term" value="F:arginine deiminase activity"/>
    <property type="evidence" value="ECO:0007669"/>
    <property type="project" value="UniProtKB-UniRule"/>
</dbReference>
<dbReference type="InterPro" id="IPR003876">
    <property type="entry name" value="Arg_deiminase"/>
</dbReference>
<dbReference type="Gene3D" id="3.75.10.10">
    <property type="entry name" value="L-arginine/glycine Amidinotransferase, Chain A"/>
    <property type="match status" value="1"/>
</dbReference>
<dbReference type="PANTHER" id="PTHR47271:SF3">
    <property type="entry name" value="ARGININE DEIMINASE"/>
    <property type="match status" value="1"/>
</dbReference>
<dbReference type="PIRSF" id="PIRSF006356">
    <property type="entry name" value="Arg_deiminase"/>
    <property type="match status" value="1"/>
</dbReference>
<evidence type="ECO:0000256" key="3">
    <source>
        <dbReference type="ARBA" id="ARBA00010206"/>
    </source>
</evidence>
<dbReference type="PRINTS" id="PR01466">
    <property type="entry name" value="ARGDEIMINASE"/>
</dbReference>
<protein>
    <recommendedName>
        <fullName evidence="8">Arginine deiminase</fullName>
        <shortName evidence="8">ADI</shortName>
        <ecNumber evidence="8">3.5.3.6</ecNumber>
    </recommendedName>
    <alternativeName>
        <fullName evidence="8">Arginine dihydrolase</fullName>
        <shortName evidence="8">AD</shortName>
    </alternativeName>
</protein>
<evidence type="ECO:0000256" key="5">
    <source>
        <dbReference type="ARBA" id="ARBA00022503"/>
    </source>
</evidence>
<evidence type="ECO:0000256" key="6">
    <source>
        <dbReference type="ARBA" id="ARBA00022801"/>
    </source>
</evidence>
<comment type="subcellular location">
    <subcellularLocation>
        <location evidence="1 8">Cytoplasm</location>
    </subcellularLocation>
</comment>
<keyword evidence="4 8" id="KW-0963">Cytoplasm</keyword>
<comment type="catalytic activity">
    <reaction evidence="7 8">
        <text>L-arginine + H2O = L-citrulline + NH4(+)</text>
        <dbReference type="Rhea" id="RHEA:19597"/>
        <dbReference type="ChEBI" id="CHEBI:15377"/>
        <dbReference type="ChEBI" id="CHEBI:28938"/>
        <dbReference type="ChEBI" id="CHEBI:32682"/>
        <dbReference type="ChEBI" id="CHEBI:57743"/>
        <dbReference type="EC" id="3.5.3.6"/>
    </reaction>
</comment>
<reference evidence="10 11" key="1">
    <citation type="submission" date="2020-08" db="EMBL/GenBank/DDBJ databases">
        <title>Winkia gen. nov., sp. nov., isolated from faeces of the Anser albifrons in China.</title>
        <authorList>
            <person name="Liu Q."/>
        </authorList>
    </citation>
    <scope>NUCLEOTIDE SEQUENCE [LARGE SCALE GENOMIC DNA]</scope>
    <source>
        <strain evidence="10 11">C62</strain>
    </source>
</reference>
<evidence type="ECO:0000313" key="10">
    <source>
        <dbReference type="EMBL" id="MBD3689903.1"/>
    </source>
</evidence>
<keyword evidence="5 8" id="KW-0056">Arginine metabolism</keyword>
<sequence length="416" mass="46040">MEKTPGVWSEAGRLRTVMVCRPGLAHRRLTPRNCHDLLYDDVLWVDKARDDHAEFVDLMRERDIDVLDMTDLLEDVVAIPEARRWILDRKITEDAVNPIVCAGVRDWLDDMEPSRLVSHLIGGLGVGEVPAEIGGTYTDALIPDGSIDEDWLLPPLPNTQFMRDNTAWMFGGVSLNPMYWPVRRQETLLTAAVYRFHPRFAEADYQVWFGDPDRAWNPNTFLEGGDIMPIKPGVLLVGMGERSSVNAATQLAKSLFAAGAAERVIAAHLPKTRAAMHLDTVFTFCSEDVVNAYLPIVNDVWTMSLRPDSSARGGIDIRRDGTKLIDTLSDVLDTPLHVVATGGDYFNIEREQWNDANNTLALAPGVVVGYASNTVTNAALRNAGIEVIEVDGAQLGRGRGGSRCMTCPIERDALYV</sequence>
<dbReference type="Proteomes" id="UP000627538">
    <property type="component" value="Unassembled WGS sequence"/>
</dbReference>
<evidence type="ECO:0000256" key="9">
    <source>
        <dbReference type="PIRSR" id="PIRSR006356-1"/>
    </source>
</evidence>
<dbReference type="NCBIfam" id="NF002381">
    <property type="entry name" value="PRK01388.1"/>
    <property type="match status" value="1"/>
</dbReference>
<name>A0A8I0KUN8_9ACTO</name>
<accession>A0A8I0KUN8</accession>
<dbReference type="RefSeq" id="WP_191072019.1">
    <property type="nucleotide sequence ID" value="NZ_CP060506.1"/>
</dbReference>
<dbReference type="AlphaFoldDB" id="A0A8I0KUN8"/>
<dbReference type="SUPFAM" id="SSF55909">
    <property type="entry name" value="Pentein"/>
    <property type="match status" value="1"/>
</dbReference>
<proteinExistence type="inferred from homology"/>
<gene>
    <name evidence="8" type="primary">arcA</name>
    <name evidence="10" type="ORF">H8R10_06655</name>
</gene>
<evidence type="ECO:0000256" key="1">
    <source>
        <dbReference type="ARBA" id="ARBA00004496"/>
    </source>
</evidence>
<comment type="caution">
    <text evidence="10">The sequence shown here is derived from an EMBL/GenBank/DDBJ whole genome shotgun (WGS) entry which is preliminary data.</text>
</comment>
<dbReference type="Pfam" id="PF02274">
    <property type="entry name" value="ADI"/>
    <property type="match status" value="1"/>
</dbReference>
<keyword evidence="6 8" id="KW-0378">Hydrolase</keyword>
<keyword evidence="11" id="KW-1185">Reference proteome</keyword>